<dbReference type="EMBL" id="HBUF01403588">
    <property type="protein sequence ID" value="CAG6737514.1"/>
    <property type="molecule type" value="Transcribed_RNA"/>
</dbReference>
<keyword evidence="1" id="KW-0472">Membrane</keyword>
<keyword evidence="1" id="KW-0812">Transmembrane</keyword>
<dbReference type="EMBL" id="HBUF01239212">
    <property type="protein sequence ID" value="CAG6676271.1"/>
    <property type="molecule type" value="Transcribed_RNA"/>
</dbReference>
<organism evidence="2">
    <name type="scientific">Cacopsylla melanoneura</name>
    <dbReference type="NCBI Taxonomy" id="428564"/>
    <lineage>
        <taxon>Eukaryota</taxon>
        <taxon>Metazoa</taxon>
        <taxon>Ecdysozoa</taxon>
        <taxon>Arthropoda</taxon>
        <taxon>Hexapoda</taxon>
        <taxon>Insecta</taxon>
        <taxon>Pterygota</taxon>
        <taxon>Neoptera</taxon>
        <taxon>Paraneoptera</taxon>
        <taxon>Hemiptera</taxon>
        <taxon>Sternorrhyncha</taxon>
        <taxon>Psylloidea</taxon>
        <taxon>Psyllidae</taxon>
        <taxon>Psyllinae</taxon>
        <taxon>Cacopsylla</taxon>
    </lineage>
</organism>
<evidence type="ECO:0000256" key="1">
    <source>
        <dbReference type="SAM" id="Phobius"/>
    </source>
</evidence>
<dbReference type="EMBL" id="HBUF01239214">
    <property type="protein sequence ID" value="CAG6676273.1"/>
    <property type="molecule type" value="Transcribed_RNA"/>
</dbReference>
<feature type="transmembrane region" description="Helical" evidence="1">
    <location>
        <begin position="83"/>
        <end position="106"/>
    </location>
</feature>
<name>A0A8D8QC69_9HEMI</name>
<dbReference type="EMBL" id="HBUF01069307">
    <property type="protein sequence ID" value="CAG6628950.1"/>
    <property type="molecule type" value="Transcribed_RNA"/>
</dbReference>
<dbReference type="EMBL" id="HBUF01575435">
    <property type="protein sequence ID" value="CAG6768153.1"/>
    <property type="molecule type" value="Transcribed_RNA"/>
</dbReference>
<accession>A0A8D8QC69</accession>
<dbReference type="EMBL" id="HBUF01575436">
    <property type="protein sequence ID" value="CAG6768154.1"/>
    <property type="molecule type" value="Transcribed_RNA"/>
</dbReference>
<keyword evidence="1" id="KW-1133">Transmembrane helix</keyword>
<protein>
    <submittedName>
        <fullName evidence="2">Uncharacterized protein</fullName>
    </submittedName>
</protein>
<dbReference type="AlphaFoldDB" id="A0A8D8QC69"/>
<proteinExistence type="predicted"/>
<sequence length="214" mass="24009">MIYHSFILEKHSTMMMESCTDLWELGPPPNFILSIPPPPVPENIHLSSINITTPYGLICDVASKKGEIVESAPQGRLVNDDSWVFIFFACGLLVLICSSVIALFFVKYKESREKISLHEEHLNSGKACETVLYPPNTNDKYLWATITPKGTTQHFTIVNPSVCIHKNSFENTAFDSDDYFARKPKVSLPTRIENPNIPPLNLYPTLGKGQQALL</sequence>
<dbReference type="EMBL" id="HBUF01403587">
    <property type="protein sequence ID" value="CAG6737513.1"/>
    <property type="molecule type" value="Transcribed_RNA"/>
</dbReference>
<reference evidence="2" key="1">
    <citation type="submission" date="2021-05" db="EMBL/GenBank/DDBJ databases">
        <authorList>
            <person name="Alioto T."/>
            <person name="Alioto T."/>
            <person name="Gomez Garrido J."/>
        </authorList>
    </citation>
    <scope>NUCLEOTIDE SEQUENCE</scope>
</reference>
<dbReference type="EMBL" id="HBUF01069306">
    <property type="protein sequence ID" value="CAG6628949.1"/>
    <property type="molecule type" value="Transcribed_RNA"/>
</dbReference>
<evidence type="ECO:0000313" key="2">
    <source>
        <dbReference type="EMBL" id="CAG6628949.1"/>
    </source>
</evidence>
<dbReference type="EMBL" id="HBUF01575437">
    <property type="protein sequence ID" value="CAG6768155.1"/>
    <property type="molecule type" value="Transcribed_RNA"/>
</dbReference>